<protein>
    <submittedName>
        <fullName evidence="1">Uncharacterized protein</fullName>
    </submittedName>
</protein>
<reference evidence="1" key="2">
    <citation type="submission" date="2020-07" db="EMBL/GenBank/DDBJ databases">
        <authorList>
            <person name="Vera ALvarez R."/>
            <person name="Arias-Moreno D.M."/>
            <person name="Jimenez-Jacinto V."/>
            <person name="Jimenez-Bremont J.F."/>
            <person name="Swaminathan K."/>
            <person name="Moose S.P."/>
            <person name="Guerrero-Gonzalez M.L."/>
            <person name="Marino-Ramirez L."/>
            <person name="Landsman D."/>
            <person name="Rodriguez-Kessler M."/>
            <person name="Delgado-Sanchez P."/>
        </authorList>
    </citation>
    <scope>NUCLEOTIDE SEQUENCE</scope>
    <source>
        <tissue evidence="1">Cladode</tissue>
    </source>
</reference>
<dbReference type="PANTHER" id="PTHR34222:SF33">
    <property type="entry name" value="RETROTRANSPOSON GAG DOMAIN-CONTAINING PROTEIN"/>
    <property type="match status" value="1"/>
</dbReference>
<evidence type="ECO:0000313" key="1">
    <source>
        <dbReference type="EMBL" id="MBA4672395.1"/>
    </source>
</evidence>
<name>A0A7C9ARW4_OPUST</name>
<dbReference type="PANTHER" id="PTHR34222">
    <property type="entry name" value="GAG_PRE-INTEGRS DOMAIN-CONTAINING PROTEIN"/>
    <property type="match status" value="1"/>
</dbReference>
<accession>A0A7C9ARW4</accession>
<organism evidence="1">
    <name type="scientific">Opuntia streptacantha</name>
    <name type="common">Prickly pear cactus</name>
    <name type="synonym">Opuntia cardona</name>
    <dbReference type="NCBI Taxonomy" id="393608"/>
    <lineage>
        <taxon>Eukaryota</taxon>
        <taxon>Viridiplantae</taxon>
        <taxon>Streptophyta</taxon>
        <taxon>Embryophyta</taxon>
        <taxon>Tracheophyta</taxon>
        <taxon>Spermatophyta</taxon>
        <taxon>Magnoliopsida</taxon>
        <taxon>eudicotyledons</taxon>
        <taxon>Gunneridae</taxon>
        <taxon>Pentapetalae</taxon>
        <taxon>Caryophyllales</taxon>
        <taxon>Cactineae</taxon>
        <taxon>Cactaceae</taxon>
        <taxon>Opuntioideae</taxon>
        <taxon>Opuntia</taxon>
    </lineage>
</organism>
<proteinExistence type="predicted"/>
<dbReference type="EMBL" id="GISG01255081">
    <property type="protein sequence ID" value="MBA4672395.1"/>
    <property type="molecule type" value="Transcribed_RNA"/>
</dbReference>
<reference evidence="1" key="1">
    <citation type="journal article" date="2013" name="J. Plant Res.">
        <title>Effect of fungi and light on seed germination of three Opuntia species from semiarid lands of central Mexico.</title>
        <authorList>
            <person name="Delgado-Sanchez P."/>
            <person name="Jimenez-Bremont J.F."/>
            <person name="Guerrero-Gonzalez Mde L."/>
            <person name="Flores J."/>
        </authorList>
    </citation>
    <scope>NUCLEOTIDE SEQUENCE</scope>
    <source>
        <tissue evidence="1">Cladode</tissue>
    </source>
</reference>
<sequence>MVVAWLYNVIDKNLHGSVAYAETAHAIWTDLEECNSQGNSIRIHQLKREITLVEQGSLSVTDYFTKLKSFWDELGTYQVMPRCTCGCKCRATKEIARIMEEEIAHKFLMGLDPMKYNTVRSAILNMEPLPSLNKAYAALVREEKQRQFSQVNESRPTMEGAAFRTSSLNRQTHLKCSHCQKMGHERHQCFELIGYPTN</sequence>
<dbReference type="AlphaFoldDB" id="A0A7C9ARW4"/>